<keyword evidence="3" id="KW-1185">Reference proteome</keyword>
<dbReference type="AlphaFoldDB" id="A0A8A4ZHY0"/>
<name>A0A8A4ZHY0_9MICO</name>
<evidence type="ECO:0000313" key="3">
    <source>
        <dbReference type="Proteomes" id="UP000663937"/>
    </source>
</evidence>
<reference evidence="2" key="1">
    <citation type="submission" date="2021-03" db="EMBL/GenBank/DDBJ databases">
        <title>Pengzhenrongella sicca gen. nov., sp. nov., a new member of suborder Micrococcineae isolated from High-Arctic tundra soil.</title>
        <authorList>
            <person name="Peng F."/>
        </authorList>
    </citation>
    <scope>NUCLEOTIDE SEQUENCE</scope>
    <source>
        <strain evidence="2">LRZ-2</strain>
    </source>
</reference>
<organism evidence="2 3">
    <name type="scientific">Pengzhenrongella sicca</name>
    <dbReference type="NCBI Taxonomy" id="2819238"/>
    <lineage>
        <taxon>Bacteria</taxon>
        <taxon>Bacillati</taxon>
        <taxon>Actinomycetota</taxon>
        <taxon>Actinomycetes</taxon>
        <taxon>Micrococcales</taxon>
        <taxon>Pengzhenrongella</taxon>
    </lineage>
</organism>
<sequence length="91" mass="9997">MARRAVDIATLAAPEDETARLDLVDVLRAEGHTTVARSTLRATAAERLNAALRRRRPNAGELPLPESTGRRTDRAEDVPDPRATSDLREAR</sequence>
<dbReference type="EMBL" id="CP071868">
    <property type="protein sequence ID" value="QTE31672.1"/>
    <property type="molecule type" value="Genomic_DNA"/>
</dbReference>
<accession>A0A8A4ZHY0</accession>
<dbReference type="RefSeq" id="WP_227425855.1">
    <property type="nucleotide sequence ID" value="NZ_CP071868.1"/>
</dbReference>
<feature type="compositionally biased region" description="Basic and acidic residues" evidence="1">
    <location>
        <begin position="68"/>
        <end position="91"/>
    </location>
</feature>
<evidence type="ECO:0000256" key="1">
    <source>
        <dbReference type="SAM" id="MobiDB-lite"/>
    </source>
</evidence>
<proteinExistence type="predicted"/>
<evidence type="ECO:0000313" key="2">
    <source>
        <dbReference type="EMBL" id="QTE31672.1"/>
    </source>
</evidence>
<gene>
    <name evidence="2" type="ORF">J4E96_19230</name>
</gene>
<dbReference type="Proteomes" id="UP000663937">
    <property type="component" value="Chromosome"/>
</dbReference>
<dbReference type="KEGG" id="psic:J4E96_19230"/>
<protein>
    <submittedName>
        <fullName evidence="2">Uncharacterized protein</fullName>
    </submittedName>
</protein>
<feature type="region of interest" description="Disordered" evidence="1">
    <location>
        <begin position="51"/>
        <end position="91"/>
    </location>
</feature>